<proteinExistence type="predicted"/>
<keyword evidence="2" id="KW-1185">Reference proteome</keyword>
<comment type="caution">
    <text evidence="1">The sequence shown here is derived from an EMBL/GenBank/DDBJ whole genome shotgun (WGS) entry which is preliminary data.</text>
</comment>
<dbReference type="AlphaFoldDB" id="A0AAQ4FDR1"/>
<gene>
    <name evidence="1" type="ORF">V5799_008539</name>
</gene>
<evidence type="ECO:0000313" key="1">
    <source>
        <dbReference type="EMBL" id="KAK8785096.1"/>
    </source>
</evidence>
<dbReference type="EMBL" id="JARKHS020003950">
    <property type="protein sequence ID" value="KAK8785096.1"/>
    <property type="molecule type" value="Genomic_DNA"/>
</dbReference>
<protein>
    <submittedName>
        <fullName evidence="1">Uncharacterized protein</fullName>
    </submittedName>
</protein>
<evidence type="ECO:0000313" key="2">
    <source>
        <dbReference type="Proteomes" id="UP001321473"/>
    </source>
</evidence>
<reference evidence="1 2" key="1">
    <citation type="journal article" date="2023" name="Arcadia Sci">
        <title>De novo assembly of a long-read Amblyomma americanum tick genome.</title>
        <authorList>
            <person name="Chou S."/>
            <person name="Poskanzer K.E."/>
            <person name="Rollins M."/>
            <person name="Thuy-Boun P.S."/>
        </authorList>
    </citation>
    <scope>NUCLEOTIDE SEQUENCE [LARGE SCALE GENOMIC DNA]</scope>
    <source>
        <strain evidence="1">F_SG_1</strain>
        <tissue evidence="1">Salivary glands</tissue>
    </source>
</reference>
<dbReference type="Proteomes" id="UP001321473">
    <property type="component" value="Unassembled WGS sequence"/>
</dbReference>
<organism evidence="1 2">
    <name type="scientific">Amblyomma americanum</name>
    <name type="common">Lone star tick</name>
    <dbReference type="NCBI Taxonomy" id="6943"/>
    <lineage>
        <taxon>Eukaryota</taxon>
        <taxon>Metazoa</taxon>
        <taxon>Ecdysozoa</taxon>
        <taxon>Arthropoda</taxon>
        <taxon>Chelicerata</taxon>
        <taxon>Arachnida</taxon>
        <taxon>Acari</taxon>
        <taxon>Parasitiformes</taxon>
        <taxon>Ixodida</taxon>
        <taxon>Ixodoidea</taxon>
        <taxon>Ixodidae</taxon>
        <taxon>Amblyomminae</taxon>
        <taxon>Amblyomma</taxon>
    </lineage>
</organism>
<name>A0AAQ4FDR1_AMBAM</name>
<accession>A0AAQ4FDR1</accession>
<sequence length="99" mass="11576">MSSDECKVYICFTDVNPVFRLFSSSNSCGCGRWWTKHWALAFHYGQERIIIYDATNVGGNLHGSMKGSLRSSSNKLIRRRSFFEKKTSRKVYLMKLRRK</sequence>